<reference evidence="2 3" key="1">
    <citation type="submission" date="2021-06" db="EMBL/GenBank/DDBJ databases">
        <title>Caerostris darwini draft genome.</title>
        <authorList>
            <person name="Kono N."/>
            <person name="Arakawa K."/>
        </authorList>
    </citation>
    <scope>NUCLEOTIDE SEQUENCE [LARGE SCALE GENOMIC DNA]</scope>
</reference>
<name>A0AAV4Q1I3_9ARAC</name>
<evidence type="ECO:0000313" key="3">
    <source>
        <dbReference type="Proteomes" id="UP001054837"/>
    </source>
</evidence>
<gene>
    <name evidence="2" type="ORF">CDAR_98691</name>
</gene>
<proteinExistence type="predicted"/>
<feature type="compositionally biased region" description="Basic and acidic residues" evidence="1">
    <location>
        <begin position="68"/>
        <end position="82"/>
    </location>
</feature>
<protein>
    <submittedName>
        <fullName evidence="2">Uncharacterized protein</fullName>
    </submittedName>
</protein>
<organism evidence="2 3">
    <name type="scientific">Caerostris darwini</name>
    <dbReference type="NCBI Taxonomy" id="1538125"/>
    <lineage>
        <taxon>Eukaryota</taxon>
        <taxon>Metazoa</taxon>
        <taxon>Ecdysozoa</taxon>
        <taxon>Arthropoda</taxon>
        <taxon>Chelicerata</taxon>
        <taxon>Arachnida</taxon>
        <taxon>Araneae</taxon>
        <taxon>Araneomorphae</taxon>
        <taxon>Entelegynae</taxon>
        <taxon>Araneoidea</taxon>
        <taxon>Araneidae</taxon>
        <taxon>Caerostris</taxon>
    </lineage>
</organism>
<feature type="region of interest" description="Disordered" evidence="1">
    <location>
        <begin position="103"/>
        <end position="126"/>
    </location>
</feature>
<evidence type="ECO:0000313" key="2">
    <source>
        <dbReference type="EMBL" id="GIY03184.1"/>
    </source>
</evidence>
<comment type="caution">
    <text evidence="2">The sequence shown here is derived from an EMBL/GenBank/DDBJ whole genome shotgun (WGS) entry which is preliminary data.</text>
</comment>
<feature type="region of interest" description="Disordered" evidence="1">
    <location>
        <begin position="24"/>
        <end position="82"/>
    </location>
</feature>
<feature type="compositionally biased region" description="Low complexity" evidence="1">
    <location>
        <begin position="110"/>
        <end position="125"/>
    </location>
</feature>
<evidence type="ECO:0000256" key="1">
    <source>
        <dbReference type="SAM" id="MobiDB-lite"/>
    </source>
</evidence>
<dbReference type="Proteomes" id="UP001054837">
    <property type="component" value="Unassembled WGS sequence"/>
</dbReference>
<keyword evidence="3" id="KW-1185">Reference proteome</keyword>
<dbReference type="EMBL" id="BPLQ01003787">
    <property type="protein sequence ID" value="GIY03184.1"/>
    <property type="molecule type" value="Genomic_DNA"/>
</dbReference>
<dbReference type="AlphaFoldDB" id="A0AAV4Q1I3"/>
<accession>A0AAV4Q1I3</accession>
<sequence>MVKCKYPSTRCVWKPLVHRRLPSTTPSPALRSPAGLQCPAVTQKTVRRSIDASIPSSDRWTDDPPYPPREREKREEGIEHCSTPEHLRARLFLTSLLQSSDGVFTNTGKNRGTSSSRSVGSTTNRKPFSVITHKRAIYAVSFEFSPA</sequence>